<feature type="domain" description="Cytochrome c" evidence="5">
    <location>
        <begin position="38"/>
        <end position="146"/>
    </location>
</feature>
<evidence type="ECO:0000256" key="4">
    <source>
        <dbReference type="PROSITE-ProRule" id="PRU00433"/>
    </source>
</evidence>
<evidence type="ECO:0000313" key="6">
    <source>
        <dbReference type="EMBL" id="MFC3143706.1"/>
    </source>
</evidence>
<dbReference type="Pfam" id="PF00034">
    <property type="entry name" value="Cytochrom_C"/>
    <property type="match status" value="1"/>
</dbReference>
<dbReference type="InterPro" id="IPR051459">
    <property type="entry name" value="Cytochrome_c-type_DH"/>
</dbReference>
<evidence type="ECO:0000313" key="7">
    <source>
        <dbReference type="Proteomes" id="UP001595632"/>
    </source>
</evidence>
<gene>
    <name evidence="6" type="ORF">ACFOGP_13370</name>
</gene>
<name>A0ABV7GTN5_9RHOB</name>
<reference evidence="7" key="1">
    <citation type="journal article" date="2019" name="Int. J. Syst. Evol. Microbiol.">
        <title>The Global Catalogue of Microorganisms (GCM) 10K type strain sequencing project: providing services to taxonomists for standard genome sequencing and annotation.</title>
        <authorList>
            <consortium name="The Broad Institute Genomics Platform"/>
            <consortium name="The Broad Institute Genome Sequencing Center for Infectious Disease"/>
            <person name="Wu L."/>
            <person name="Ma J."/>
        </authorList>
    </citation>
    <scope>NUCLEOTIDE SEQUENCE [LARGE SCALE GENOMIC DNA]</scope>
    <source>
        <strain evidence="7">KCTC 52366</strain>
    </source>
</reference>
<evidence type="ECO:0000256" key="3">
    <source>
        <dbReference type="ARBA" id="ARBA00023004"/>
    </source>
</evidence>
<dbReference type="EMBL" id="JBHRTB010000010">
    <property type="protein sequence ID" value="MFC3143706.1"/>
    <property type="molecule type" value="Genomic_DNA"/>
</dbReference>
<dbReference type="Gene3D" id="1.10.760.10">
    <property type="entry name" value="Cytochrome c-like domain"/>
    <property type="match status" value="1"/>
</dbReference>
<keyword evidence="3 4" id="KW-0408">Iron</keyword>
<keyword evidence="2 4" id="KW-0479">Metal-binding</keyword>
<keyword evidence="7" id="KW-1185">Reference proteome</keyword>
<organism evidence="6 7">
    <name type="scientific">Psychromarinibacter halotolerans</name>
    <dbReference type="NCBI Taxonomy" id="1775175"/>
    <lineage>
        <taxon>Bacteria</taxon>
        <taxon>Pseudomonadati</taxon>
        <taxon>Pseudomonadota</taxon>
        <taxon>Alphaproteobacteria</taxon>
        <taxon>Rhodobacterales</taxon>
        <taxon>Paracoccaceae</taxon>
        <taxon>Psychromarinibacter</taxon>
    </lineage>
</organism>
<dbReference type="SUPFAM" id="SSF46626">
    <property type="entry name" value="Cytochrome c"/>
    <property type="match status" value="2"/>
</dbReference>
<keyword evidence="1 4" id="KW-0349">Heme</keyword>
<dbReference type="InterPro" id="IPR036909">
    <property type="entry name" value="Cyt_c-like_dom_sf"/>
</dbReference>
<evidence type="ECO:0000256" key="1">
    <source>
        <dbReference type="ARBA" id="ARBA00022617"/>
    </source>
</evidence>
<dbReference type="Proteomes" id="UP001595632">
    <property type="component" value="Unassembled WGS sequence"/>
</dbReference>
<comment type="caution">
    <text evidence="6">The sequence shown here is derived from an EMBL/GenBank/DDBJ whole genome shotgun (WGS) entry which is preliminary data.</text>
</comment>
<protein>
    <submittedName>
        <fullName evidence="6">C-type cytochrome</fullName>
    </submittedName>
</protein>
<dbReference type="PANTHER" id="PTHR35008:SF8">
    <property type="entry name" value="ALCOHOL DEHYDROGENASE CYTOCHROME C SUBUNIT"/>
    <property type="match status" value="1"/>
</dbReference>
<accession>A0ABV7GTN5</accession>
<proteinExistence type="predicted"/>
<feature type="domain" description="Cytochrome c" evidence="5">
    <location>
        <begin position="187"/>
        <end position="293"/>
    </location>
</feature>
<evidence type="ECO:0000259" key="5">
    <source>
        <dbReference type="PROSITE" id="PS51007"/>
    </source>
</evidence>
<dbReference type="RefSeq" id="WP_275630982.1">
    <property type="nucleotide sequence ID" value="NZ_JARGYD010000001.1"/>
</dbReference>
<sequence length="296" mass="31712">MGRILSILAVLIVIGAAVFWYVTRPVMADAEVLAGLEPDLERGEWVFYAGGCASCHAPEGASGEEKLVLSGGRPLESDFGTFYAPNISSDPAEGIGDWSALDLYNAMHHGVSPEGSHYYPAFPYTAYVHATPQDIVSLHGFLQTLPASDTPSQPHDVGFPFNIRRSLGGWKFLFLNDDFVVTAGLDDTTTQGRYIAEALGHCAECHTERNILGGLNKSRWLGGAPNPSGEGRVPNITPAALDWAEADLVEYFTSGFTPMFDSVGGHMADVVTNLAELPEADRAALAAYLKAVPPIE</sequence>
<evidence type="ECO:0000256" key="2">
    <source>
        <dbReference type="ARBA" id="ARBA00022723"/>
    </source>
</evidence>
<dbReference type="InterPro" id="IPR009056">
    <property type="entry name" value="Cyt_c-like_dom"/>
</dbReference>
<dbReference type="PANTHER" id="PTHR35008">
    <property type="entry name" value="BLL4482 PROTEIN-RELATED"/>
    <property type="match status" value="1"/>
</dbReference>
<dbReference type="PROSITE" id="PS51007">
    <property type="entry name" value="CYTC"/>
    <property type="match status" value="2"/>
</dbReference>